<keyword evidence="6" id="KW-0342">GTP-binding</keyword>
<keyword evidence="9" id="KW-0175">Coiled coil</keyword>
<evidence type="ECO:0000256" key="2">
    <source>
        <dbReference type="ARBA" id="ARBA00015953"/>
    </source>
</evidence>
<dbReference type="GO" id="GO:0005737">
    <property type="term" value="C:cytoplasm"/>
    <property type="evidence" value="ECO:0007669"/>
    <property type="project" value="UniProtKB-SubCell"/>
</dbReference>
<dbReference type="InterPro" id="IPR036388">
    <property type="entry name" value="WH-like_DNA-bd_sf"/>
</dbReference>
<evidence type="ECO:0000256" key="4">
    <source>
        <dbReference type="ARBA" id="ARBA00022741"/>
    </source>
</evidence>
<comment type="caution">
    <text evidence="11">The sequence shown here is derived from an EMBL/GenBank/DDBJ whole genome shotgun (WGS) entry which is preliminary data.</text>
</comment>
<protein>
    <recommendedName>
        <fullName evidence="2">Selenocysteine-specific elongation factor</fullName>
    </recommendedName>
    <alternativeName>
        <fullName evidence="8">SelB translation factor</fullName>
    </alternativeName>
</protein>
<name>A0A931F9T5_9FIRM</name>
<dbReference type="GO" id="GO:0003700">
    <property type="term" value="F:DNA-binding transcription factor activity"/>
    <property type="evidence" value="ECO:0007669"/>
    <property type="project" value="InterPro"/>
</dbReference>
<dbReference type="PRINTS" id="PR00315">
    <property type="entry name" value="ELONGATNFCT"/>
</dbReference>
<keyword evidence="5" id="KW-0648">Protein biosynthesis</keyword>
<feature type="coiled-coil region" evidence="9">
    <location>
        <begin position="543"/>
        <end position="601"/>
    </location>
</feature>
<dbReference type="InterPro" id="IPR027417">
    <property type="entry name" value="P-loop_NTPase"/>
</dbReference>
<dbReference type="InterPro" id="IPR015191">
    <property type="entry name" value="SelB_WHD4"/>
</dbReference>
<dbReference type="Pfam" id="PF09106">
    <property type="entry name" value="WHD_2nd_SelB"/>
    <property type="match status" value="1"/>
</dbReference>
<keyword evidence="4" id="KW-0547">Nucleotide-binding</keyword>
<dbReference type="InterPro" id="IPR057335">
    <property type="entry name" value="Beta-barrel_SelB"/>
</dbReference>
<dbReference type="GO" id="GO:0005525">
    <property type="term" value="F:GTP binding"/>
    <property type="evidence" value="ECO:0007669"/>
    <property type="project" value="UniProtKB-KW"/>
</dbReference>
<keyword evidence="12" id="KW-1185">Reference proteome</keyword>
<dbReference type="PANTHER" id="PTHR43721:SF22">
    <property type="entry name" value="ELONGATION FACTOR TU, MITOCHONDRIAL"/>
    <property type="match status" value="1"/>
</dbReference>
<evidence type="ECO:0000256" key="6">
    <source>
        <dbReference type="ARBA" id="ARBA00023134"/>
    </source>
</evidence>
<evidence type="ECO:0000313" key="11">
    <source>
        <dbReference type="EMBL" id="MBF8437923.1"/>
    </source>
</evidence>
<dbReference type="CDD" id="cd15491">
    <property type="entry name" value="selB_III"/>
    <property type="match status" value="1"/>
</dbReference>
<dbReference type="SUPFAM" id="SSF50447">
    <property type="entry name" value="Translation proteins"/>
    <property type="match status" value="1"/>
</dbReference>
<gene>
    <name evidence="11" type="primary">selB</name>
    <name evidence="11" type="ORF">I0Q91_12580</name>
</gene>
<dbReference type="SUPFAM" id="SSF52540">
    <property type="entry name" value="P-loop containing nucleoside triphosphate hydrolases"/>
    <property type="match status" value="1"/>
</dbReference>
<dbReference type="PROSITE" id="PS00301">
    <property type="entry name" value="G_TR_1"/>
    <property type="match status" value="1"/>
</dbReference>
<dbReference type="GO" id="GO:0001514">
    <property type="term" value="P:selenocysteine incorporation"/>
    <property type="evidence" value="ECO:0007669"/>
    <property type="project" value="InterPro"/>
</dbReference>
<dbReference type="InterPro" id="IPR015190">
    <property type="entry name" value="Elong_fac_SelB-wing-hlx_typ-2"/>
</dbReference>
<organism evidence="11 12">
    <name type="scientific">Halonatronomonas betaini</name>
    <dbReference type="NCBI Taxonomy" id="2778430"/>
    <lineage>
        <taxon>Bacteria</taxon>
        <taxon>Bacillati</taxon>
        <taxon>Bacillota</taxon>
        <taxon>Clostridia</taxon>
        <taxon>Halanaerobiales</taxon>
        <taxon>Halarsenatibacteraceae</taxon>
        <taxon>Halonatronomonas</taxon>
    </lineage>
</organism>
<dbReference type="RefSeq" id="WP_270454983.1">
    <property type="nucleotide sequence ID" value="NZ_JADPIE010000008.1"/>
</dbReference>
<dbReference type="Proteomes" id="UP000621436">
    <property type="component" value="Unassembled WGS sequence"/>
</dbReference>
<keyword evidence="3" id="KW-0963">Cytoplasm</keyword>
<proteinExistence type="predicted"/>
<dbReference type="EMBL" id="JADPIE010000008">
    <property type="protein sequence ID" value="MBF8437923.1"/>
    <property type="molecule type" value="Genomic_DNA"/>
</dbReference>
<evidence type="ECO:0000256" key="1">
    <source>
        <dbReference type="ARBA" id="ARBA00004496"/>
    </source>
</evidence>
<dbReference type="GO" id="GO:0003723">
    <property type="term" value="F:RNA binding"/>
    <property type="evidence" value="ECO:0007669"/>
    <property type="project" value="InterPro"/>
</dbReference>
<comment type="subcellular location">
    <subcellularLocation>
        <location evidence="1">Cytoplasm</location>
    </subcellularLocation>
</comment>
<dbReference type="InterPro" id="IPR004535">
    <property type="entry name" value="Transl_elong_SelB"/>
</dbReference>
<dbReference type="SUPFAM" id="SSF50465">
    <property type="entry name" value="EF-Tu/eEF-1alpha/eIF2-gamma C-terminal domain"/>
    <property type="match status" value="1"/>
</dbReference>
<dbReference type="Gene3D" id="3.40.50.300">
    <property type="entry name" value="P-loop containing nucleotide triphosphate hydrolases"/>
    <property type="match status" value="1"/>
</dbReference>
<dbReference type="NCBIfam" id="TIGR00231">
    <property type="entry name" value="small_GTP"/>
    <property type="match status" value="1"/>
</dbReference>
<dbReference type="PANTHER" id="PTHR43721">
    <property type="entry name" value="ELONGATION FACTOR TU-RELATED"/>
    <property type="match status" value="1"/>
</dbReference>
<sequence length="637" mass="70915">MRQKNIIVGTAGHIDHGKTTLIGALTGADTDRLKEEKERGISIDLGFTGFDLSDEIHAGIIDVPGHEKFIKNMLAGAAGVDLALLVIAADEGIMPQTREHLAILELLQVKYGVVAITKADKVEPDWLELVVEDSKDQLSDSFLKDAPFIPVSAIDGTGLDKLKKALLKEASKIPGKDESSNVYLPIDRVFTMSGFGTVITGTLVSGTLETGSQMLIYPDKNEARIRSIQVHNEKVEAAYPGERTGVNLAGIDKEDIERGDVLATPGSLIATSRLDGRVKLLPSSPMVLENDTRIRFHIGAREVLGRAYLIDKDEILPGESGLVQFRLEETIVSRFKENFVIRRYSPMTTIGGGKVLENSSPRRKRHDSAAIEELKIKESGTPAERLELTLRLAGKPLRIDDLIERTGLSESEINNHLENLLESGQVYELSRYQKPSYLAAEPKNQAQNEMIEITKNYHQKQPLRPGISRAELRSSLSVELNTNEFNQLAEELAEAGKLVLSQKYIKEAGFEVEFTGRAAEIKSGALEFFAKNKFNPPEISDLAEALDEDNQKLIREVIGALEEEGKLVRLTEDLYFTEEAIAEAEEKLKEFFLQNDSLELSQFRDMIDSSRKYALPLLEYFDDEGLTYRDGDKRYLK</sequence>
<dbReference type="Pfam" id="PF09107">
    <property type="entry name" value="WHD_3rd_SelB"/>
    <property type="match status" value="1"/>
</dbReference>
<dbReference type="SUPFAM" id="SSF46785">
    <property type="entry name" value="Winged helix' DNA-binding domain"/>
    <property type="match status" value="3"/>
</dbReference>
<reference evidence="11" key="1">
    <citation type="submission" date="2020-11" db="EMBL/GenBank/DDBJ databases">
        <title>Halonatronomonas betainensis gen. nov., sp. nov. a novel haloalkaliphilic representative of the family Halanaerobiacae capable of betaine degradation.</title>
        <authorList>
            <person name="Boltyanskaya Y."/>
            <person name="Kevbrin V."/>
            <person name="Detkova E."/>
            <person name="Grouzdev D.S."/>
            <person name="Koziaeva V."/>
            <person name="Zhilina T."/>
        </authorList>
    </citation>
    <scope>NUCLEOTIDE SEQUENCE</scope>
    <source>
        <strain evidence="11">Z-7014</strain>
    </source>
</reference>
<dbReference type="InterPro" id="IPR031157">
    <property type="entry name" value="G_TR_CS"/>
</dbReference>
<dbReference type="InterPro" id="IPR036390">
    <property type="entry name" value="WH_DNA-bd_sf"/>
</dbReference>
<comment type="function">
    <text evidence="7">Translation factor necessary for the incorporation of selenocysteine into proteins. It probably replaces EF-Tu for the insertion of selenocysteine directed by the UGA codon. SelB binds GTP and GDP.</text>
</comment>
<dbReference type="Pfam" id="PF00009">
    <property type="entry name" value="GTP_EFTU"/>
    <property type="match status" value="1"/>
</dbReference>
<dbReference type="Pfam" id="PF25461">
    <property type="entry name" value="Beta-barrel_SelB"/>
    <property type="match status" value="1"/>
</dbReference>
<dbReference type="NCBIfam" id="TIGR00475">
    <property type="entry name" value="selB"/>
    <property type="match status" value="1"/>
</dbReference>
<dbReference type="GO" id="GO:0003746">
    <property type="term" value="F:translation elongation factor activity"/>
    <property type="evidence" value="ECO:0007669"/>
    <property type="project" value="UniProtKB-KW"/>
</dbReference>
<dbReference type="Gene3D" id="1.10.10.10">
    <property type="entry name" value="Winged helix-like DNA-binding domain superfamily/Winged helix DNA-binding domain"/>
    <property type="match status" value="1"/>
</dbReference>
<evidence type="ECO:0000256" key="3">
    <source>
        <dbReference type="ARBA" id="ARBA00022490"/>
    </source>
</evidence>
<evidence type="ECO:0000256" key="7">
    <source>
        <dbReference type="ARBA" id="ARBA00025526"/>
    </source>
</evidence>
<evidence type="ECO:0000259" key="10">
    <source>
        <dbReference type="PROSITE" id="PS51722"/>
    </source>
</evidence>
<dbReference type="InterPro" id="IPR001845">
    <property type="entry name" value="HTH_ArsR_DNA-bd_dom"/>
</dbReference>
<dbReference type="InterPro" id="IPR005225">
    <property type="entry name" value="Small_GTP-bd"/>
</dbReference>
<keyword evidence="11" id="KW-0251">Elongation factor</keyword>
<dbReference type="InterPro" id="IPR004161">
    <property type="entry name" value="EFTu-like_2"/>
</dbReference>
<dbReference type="InterPro" id="IPR009001">
    <property type="entry name" value="Transl_elong_EF1A/Init_IF2_C"/>
</dbReference>
<evidence type="ECO:0000256" key="5">
    <source>
        <dbReference type="ARBA" id="ARBA00022917"/>
    </source>
</evidence>
<dbReference type="PROSITE" id="PS51722">
    <property type="entry name" value="G_TR_2"/>
    <property type="match status" value="1"/>
</dbReference>
<dbReference type="Pfam" id="PF01022">
    <property type="entry name" value="HTH_5"/>
    <property type="match status" value="1"/>
</dbReference>
<feature type="domain" description="Tr-type G" evidence="10">
    <location>
        <begin position="3"/>
        <end position="175"/>
    </location>
</feature>
<dbReference type="Gene3D" id="1.10.10.2770">
    <property type="match status" value="1"/>
</dbReference>
<dbReference type="GO" id="GO:0003924">
    <property type="term" value="F:GTPase activity"/>
    <property type="evidence" value="ECO:0007669"/>
    <property type="project" value="InterPro"/>
</dbReference>
<dbReference type="InterPro" id="IPR009000">
    <property type="entry name" value="Transl_B-barrel_sf"/>
</dbReference>
<dbReference type="InterPro" id="IPR050055">
    <property type="entry name" value="EF-Tu_GTPase"/>
</dbReference>
<dbReference type="AlphaFoldDB" id="A0A931F9T5"/>
<dbReference type="Pfam" id="PF03144">
    <property type="entry name" value="GTP_EFTU_D2"/>
    <property type="match status" value="1"/>
</dbReference>
<dbReference type="InterPro" id="IPR000795">
    <property type="entry name" value="T_Tr_GTP-bd_dom"/>
</dbReference>
<dbReference type="CDD" id="cd04171">
    <property type="entry name" value="SelB"/>
    <property type="match status" value="1"/>
</dbReference>
<dbReference type="Gene3D" id="2.40.30.10">
    <property type="entry name" value="Translation factors"/>
    <property type="match status" value="1"/>
</dbReference>
<evidence type="ECO:0000256" key="9">
    <source>
        <dbReference type="SAM" id="Coils"/>
    </source>
</evidence>
<evidence type="ECO:0000256" key="8">
    <source>
        <dbReference type="ARBA" id="ARBA00031615"/>
    </source>
</evidence>
<dbReference type="CDD" id="cd03696">
    <property type="entry name" value="SelB_II"/>
    <property type="match status" value="1"/>
</dbReference>
<accession>A0A931F9T5</accession>
<evidence type="ECO:0000313" key="12">
    <source>
        <dbReference type="Proteomes" id="UP000621436"/>
    </source>
</evidence>